<feature type="region of interest" description="Disordered" evidence="1">
    <location>
        <begin position="22"/>
        <end position="151"/>
    </location>
</feature>
<feature type="compositionally biased region" description="Basic and acidic residues" evidence="1">
    <location>
        <begin position="52"/>
        <end position="63"/>
    </location>
</feature>
<dbReference type="GO" id="GO:0000791">
    <property type="term" value="C:euchromatin"/>
    <property type="evidence" value="ECO:0007669"/>
    <property type="project" value="Ensembl"/>
</dbReference>
<feature type="compositionally biased region" description="Low complexity" evidence="1">
    <location>
        <begin position="351"/>
        <end position="367"/>
    </location>
</feature>
<dbReference type="InterPro" id="IPR033773">
    <property type="entry name" value="CBX7_C"/>
</dbReference>
<dbReference type="PANTHER" id="PTHR46860">
    <property type="entry name" value="CHROMOBOX PROTEIN HOMOLOG 2"/>
    <property type="match status" value="1"/>
</dbReference>
<proteinExistence type="predicted"/>
<dbReference type="SUPFAM" id="SSF54160">
    <property type="entry name" value="Chromo domain-like"/>
    <property type="match status" value="1"/>
</dbReference>
<dbReference type="GeneTree" id="ENSGT00940000158816"/>
<accession>A0A670Y4Z6</accession>
<evidence type="ECO:0000313" key="3">
    <source>
        <dbReference type="Proteomes" id="UP000472273"/>
    </source>
</evidence>
<dbReference type="Ensembl" id="ENSPTXT00000004505.1">
    <property type="protein sequence ID" value="ENSPTXP00000004382.1"/>
    <property type="gene ID" value="ENSPTXG00000003227.1"/>
</dbReference>
<dbReference type="GO" id="GO:0062072">
    <property type="term" value="F:histone H3K9me2/3 reader activity"/>
    <property type="evidence" value="ECO:0007669"/>
    <property type="project" value="Ensembl"/>
</dbReference>
<dbReference type="GO" id="GO:0005654">
    <property type="term" value="C:nucleoplasm"/>
    <property type="evidence" value="ECO:0007669"/>
    <property type="project" value="Ensembl"/>
</dbReference>
<dbReference type="GO" id="GO:0003682">
    <property type="term" value="F:chromatin binding"/>
    <property type="evidence" value="ECO:0007669"/>
    <property type="project" value="Ensembl"/>
</dbReference>
<gene>
    <name evidence="2" type="primary">CBX2</name>
</gene>
<feature type="region of interest" description="Disordered" evidence="1">
    <location>
        <begin position="288"/>
        <end position="330"/>
    </location>
</feature>
<keyword evidence="3" id="KW-1185">Reference proteome</keyword>
<reference evidence="2" key="1">
    <citation type="submission" date="2025-08" db="UniProtKB">
        <authorList>
            <consortium name="Ensembl"/>
        </authorList>
    </citation>
    <scope>IDENTIFICATION</scope>
</reference>
<dbReference type="GO" id="GO:0035102">
    <property type="term" value="C:PRC1 complex"/>
    <property type="evidence" value="ECO:0007669"/>
    <property type="project" value="Ensembl"/>
</dbReference>
<dbReference type="GO" id="GO:0000122">
    <property type="term" value="P:negative regulation of transcription by RNA polymerase II"/>
    <property type="evidence" value="ECO:0007669"/>
    <property type="project" value="Ensembl"/>
</dbReference>
<feature type="compositionally biased region" description="Polar residues" evidence="1">
    <location>
        <begin position="288"/>
        <end position="307"/>
    </location>
</feature>
<name>A0A670Y4Z6_PSETE</name>
<feature type="compositionally biased region" description="Polar residues" evidence="1">
    <location>
        <begin position="446"/>
        <end position="456"/>
    </location>
</feature>
<feature type="compositionally biased region" description="Basic and acidic residues" evidence="1">
    <location>
        <begin position="381"/>
        <end position="400"/>
    </location>
</feature>
<dbReference type="Pfam" id="PF17218">
    <property type="entry name" value="CBX7_C"/>
    <property type="match status" value="1"/>
</dbReference>
<organism evidence="2 3">
    <name type="scientific">Pseudonaja textilis</name>
    <name type="common">Eastern brown snake</name>
    <dbReference type="NCBI Taxonomy" id="8673"/>
    <lineage>
        <taxon>Eukaryota</taxon>
        <taxon>Metazoa</taxon>
        <taxon>Chordata</taxon>
        <taxon>Craniata</taxon>
        <taxon>Vertebrata</taxon>
        <taxon>Euteleostomi</taxon>
        <taxon>Lepidosauria</taxon>
        <taxon>Squamata</taxon>
        <taxon>Bifurcata</taxon>
        <taxon>Unidentata</taxon>
        <taxon>Episquamata</taxon>
        <taxon>Toxicofera</taxon>
        <taxon>Serpentes</taxon>
        <taxon>Colubroidea</taxon>
        <taxon>Elapidae</taxon>
        <taxon>Hydrophiinae</taxon>
        <taxon>Pseudonaja</taxon>
    </lineage>
</organism>
<dbReference type="Gene3D" id="2.40.50.40">
    <property type="match status" value="1"/>
</dbReference>
<dbReference type="GO" id="GO:0000792">
    <property type="term" value="C:heterochromatin"/>
    <property type="evidence" value="ECO:0007669"/>
    <property type="project" value="Ensembl"/>
</dbReference>
<dbReference type="AlphaFoldDB" id="A0A670Y4Z6"/>
<dbReference type="PANTHER" id="PTHR46860:SF1">
    <property type="entry name" value="CHROMOBOX PROTEIN HOMOLOG 2"/>
    <property type="match status" value="1"/>
</dbReference>
<feature type="compositionally biased region" description="Basic and acidic residues" evidence="1">
    <location>
        <begin position="99"/>
        <end position="111"/>
    </location>
</feature>
<dbReference type="InterPro" id="IPR016197">
    <property type="entry name" value="Chromo-like_dom_sf"/>
</dbReference>
<evidence type="ECO:0000313" key="2">
    <source>
        <dbReference type="Ensembl" id="ENSPTXP00000004382.1"/>
    </source>
</evidence>
<protein>
    <submittedName>
        <fullName evidence="2">Chromobox 2</fullName>
    </submittedName>
</protein>
<dbReference type="GO" id="GO:0045137">
    <property type="term" value="P:development of primary sexual characteristics"/>
    <property type="evidence" value="ECO:0007669"/>
    <property type="project" value="Ensembl"/>
</dbReference>
<sequence>MEELSSVGEQVFAAECILSKRLRKVGQRGGRRHNSWEPEENILDPRLLLAFQKKEHEKEDSLKLHSWKHSSPSKSKSSSSSSSTSSSTSSSDEEDESDLETKRSQRNRESHPVPQKKAQILVAKPENKDSARKKRGRKPLPPEQKAAKRTVNLTKVLKTNRKELGGGGGGGGSKLANKMPPQHNAQSSGIAMLKSHMKEAQGTFGGFCSGASSNENLSNLVKNTTVGSPNCGISWQSSIVHYMSRMSQNQSSADASAVGRLTLKSAMSCKNSLGLDLKLKNQKGSGNLELTVQGSKVTKRPSGSSLGEQKAGNLHNGNKVPSGSPSSLPACNQELNLQALNLQSVKNGPNSSTTKTSASKGSGSGSSQNIASTGATSADADPCKGEKSAPRAALSERDVATKSNTTCAQEGCPTKDKTSGMSEGSTGEEETSSDSDRDSASFPGADQNTSVSIQTNQDWKPTRSLIEHVFVTDVTANLITVTVKESPTSVGFFNLRHY</sequence>
<evidence type="ECO:0000256" key="1">
    <source>
        <dbReference type="SAM" id="MobiDB-lite"/>
    </source>
</evidence>
<feature type="region of interest" description="Disordered" evidence="1">
    <location>
        <begin position="344"/>
        <end position="456"/>
    </location>
</feature>
<feature type="compositionally biased region" description="Low complexity" evidence="1">
    <location>
        <begin position="69"/>
        <end position="90"/>
    </location>
</feature>
<dbReference type="InterPro" id="IPR042796">
    <property type="entry name" value="CBX2"/>
</dbReference>
<reference evidence="2" key="2">
    <citation type="submission" date="2025-09" db="UniProtKB">
        <authorList>
            <consortium name="Ensembl"/>
        </authorList>
    </citation>
    <scope>IDENTIFICATION</scope>
</reference>
<dbReference type="OMA" id="NCGISWQ"/>
<feature type="compositionally biased region" description="Polar residues" evidence="1">
    <location>
        <begin position="315"/>
        <end position="330"/>
    </location>
</feature>
<dbReference type="Proteomes" id="UP000472273">
    <property type="component" value="Unplaced"/>
</dbReference>
<feature type="compositionally biased region" description="Basic residues" evidence="1">
    <location>
        <begin position="22"/>
        <end position="33"/>
    </location>
</feature>